<dbReference type="AlphaFoldDB" id="A0A4D6WXK2"/>
<dbReference type="GO" id="GO:0015979">
    <property type="term" value="P:photosynthesis"/>
    <property type="evidence" value="ECO:0007669"/>
    <property type="project" value="UniProtKB-KW"/>
</dbReference>
<evidence type="ECO:0000256" key="2">
    <source>
        <dbReference type="ARBA" id="ARBA00004170"/>
    </source>
</evidence>
<dbReference type="PANTHER" id="PTHR34549:SF2">
    <property type="entry name" value="PHOTOSYSTEM I SUBUNIT IV"/>
    <property type="match status" value="1"/>
</dbReference>
<dbReference type="PANTHER" id="PTHR34549">
    <property type="entry name" value="PHOTOSYSTEM I REACTION CENTER SUBUNIT IV A, CHLOROPLASTIC-RELATED"/>
    <property type="match status" value="1"/>
</dbReference>
<name>A0A4D6WXK2_9FLOR</name>
<keyword evidence="6" id="KW-0472">Membrane</keyword>
<keyword evidence="7" id="KW-0934">Plastid</keyword>
<evidence type="ECO:0000256" key="6">
    <source>
        <dbReference type="ARBA" id="ARBA00023136"/>
    </source>
</evidence>
<reference evidence="7" key="1">
    <citation type="journal article" date="2019" name="Mol. Phylogenet. Evol.">
        <title>Morphological evolution and classification of the red algal order Ceramiales inferred using plastid phylogenomics.</title>
        <authorList>
            <person name="Diaz-Tapia P."/>
            <person name="Pasella M.M."/>
            <person name="Verbruggen H."/>
            <person name="Maggs C.A."/>
        </authorList>
    </citation>
    <scope>NUCLEOTIDE SEQUENCE</scope>
    <source>
        <strain evidence="7">VRM320</strain>
    </source>
</reference>
<geneLocation type="plastid" evidence="7"/>
<organism evidence="7">
    <name type="scientific">Dicranema revolutum</name>
    <dbReference type="NCBI Taxonomy" id="239144"/>
    <lineage>
        <taxon>Eukaryota</taxon>
        <taxon>Rhodophyta</taxon>
        <taxon>Florideophyceae</taxon>
        <taxon>Rhodymeniophycidae</taxon>
        <taxon>Gigartinales</taxon>
        <taxon>Dicranemataceae</taxon>
        <taxon>Dicranema</taxon>
    </lineage>
</organism>
<evidence type="ECO:0000313" key="7">
    <source>
        <dbReference type="EMBL" id="QCI06265.1"/>
    </source>
</evidence>
<dbReference type="Pfam" id="PF02427">
    <property type="entry name" value="PSI_PsaE"/>
    <property type="match status" value="1"/>
</dbReference>
<dbReference type="GO" id="GO:0009538">
    <property type="term" value="C:photosystem I reaction center"/>
    <property type="evidence" value="ECO:0007669"/>
    <property type="project" value="InterPro"/>
</dbReference>
<gene>
    <name evidence="7" type="primary">psaE</name>
</gene>
<accession>A0A4D6WXK2</accession>
<dbReference type="Gene3D" id="2.30.30.50">
    <property type="match status" value="1"/>
</dbReference>
<proteinExistence type="inferred from homology"/>
<comment type="similarity">
    <text evidence="3">Belongs to the PsaE family.</text>
</comment>
<comment type="function">
    <text evidence="1">Stabilizes the interaction between PsaC and the PSI core, assists the docking of the ferredoxin to PSI and interacts with ferredoxin-NADP oxidoreductase.</text>
</comment>
<evidence type="ECO:0000256" key="3">
    <source>
        <dbReference type="ARBA" id="ARBA00007501"/>
    </source>
</evidence>
<evidence type="ECO:0000256" key="4">
    <source>
        <dbReference type="ARBA" id="ARBA00022531"/>
    </source>
</evidence>
<dbReference type="SUPFAM" id="SSF50090">
    <property type="entry name" value="Electron transport accessory proteins"/>
    <property type="match status" value="1"/>
</dbReference>
<evidence type="ECO:0000256" key="1">
    <source>
        <dbReference type="ARBA" id="ARBA00001993"/>
    </source>
</evidence>
<keyword evidence="4" id="KW-0602">Photosynthesis</keyword>
<protein>
    <submittedName>
        <fullName evidence="7">Photosystem I reaction center subunit IV</fullName>
    </submittedName>
</protein>
<keyword evidence="5" id="KW-0603">Photosystem I</keyword>
<dbReference type="InterPro" id="IPR008990">
    <property type="entry name" value="Elect_transpt_acc-like_dom_sf"/>
</dbReference>
<dbReference type="EMBL" id="MK814651">
    <property type="protein sequence ID" value="QCI06265.1"/>
    <property type="molecule type" value="Genomic_DNA"/>
</dbReference>
<sequence length="63" mass="7280">MLKKGSVVKILRPESYWYQDTGKIVKVDTDIRYPILVRFTKESYNGVNSNSFALEELSLVPEN</sequence>
<comment type="subcellular location">
    <subcellularLocation>
        <location evidence="2">Membrane</location>
        <topology evidence="2">Peripheral membrane protein</topology>
    </subcellularLocation>
</comment>
<evidence type="ECO:0000256" key="5">
    <source>
        <dbReference type="ARBA" id="ARBA00022836"/>
    </source>
</evidence>
<reference evidence="7" key="2">
    <citation type="submission" date="2019-04" db="EMBL/GenBank/DDBJ databases">
        <authorList>
            <person name="Pasella M."/>
        </authorList>
    </citation>
    <scope>NUCLEOTIDE SEQUENCE</scope>
    <source>
        <strain evidence="7">VRM320</strain>
    </source>
</reference>
<dbReference type="InterPro" id="IPR003375">
    <property type="entry name" value="PSI_PsaE"/>
</dbReference>